<gene>
    <name evidence="2" type="ORF">B1C78_07455</name>
</gene>
<feature type="domain" description="Thioredoxin" evidence="1">
    <location>
        <begin position="17"/>
        <end position="160"/>
    </location>
</feature>
<evidence type="ECO:0000259" key="1">
    <source>
        <dbReference type="PROSITE" id="PS51352"/>
    </source>
</evidence>
<reference evidence="2 3" key="1">
    <citation type="submission" date="2017-02" db="EMBL/GenBank/DDBJ databases">
        <title>Genomic diversity within the haloalkaliphilic genus Thioalkalivibrio.</title>
        <authorList>
            <person name="Ahn A.-C."/>
            <person name="Meier-Kolthoff J."/>
            <person name="Overmars L."/>
            <person name="Richter M."/>
            <person name="Woyke T."/>
            <person name="Sorokin D.Y."/>
            <person name="Muyzer G."/>
        </authorList>
    </citation>
    <scope>NUCLEOTIDE SEQUENCE [LARGE SCALE GENOMIC DNA]</scope>
    <source>
        <strain evidence="2 3">ALJD</strain>
    </source>
</reference>
<evidence type="ECO:0000313" key="2">
    <source>
        <dbReference type="EMBL" id="OOG25052.1"/>
    </source>
</evidence>
<sequence length="169" mass="18236">MQALIKGIVLLLALFALAVGARSVDVGADDHVLREVTDLQAKAAEGLPILVEFALTGCPHCHVAEEEFLKPMIRSGEYEGKVLIRKLLMDRGNTVVDFDGQEIAARDLARRYGAVVAPTVVVLSPDGELLTDPVVGLKTVDFYGGYLYRAIDRAVEAMAARDAAEVAMR</sequence>
<dbReference type="InterPro" id="IPR013766">
    <property type="entry name" value="Thioredoxin_domain"/>
</dbReference>
<accession>A0A1V3NJN3</accession>
<dbReference type="OrthoDB" id="7066560at2"/>
<dbReference type="AlphaFoldDB" id="A0A1V3NJN3"/>
<dbReference type="STRING" id="108003.B1C78_07455"/>
<proteinExistence type="predicted"/>
<dbReference type="PROSITE" id="PS51352">
    <property type="entry name" value="THIOREDOXIN_2"/>
    <property type="match status" value="1"/>
</dbReference>
<evidence type="ECO:0000313" key="3">
    <source>
        <dbReference type="Proteomes" id="UP000189462"/>
    </source>
</evidence>
<comment type="caution">
    <text evidence="2">The sequence shown here is derived from an EMBL/GenBank/DDBJ whole genome shotgun (WGS) entry which is preliminary data.</text>
</comment>
<dbReference type="Gene3D" id="3.40.30.10">
    <property type="entry name" value="Glutaredoxin"/>
    <property type="match status" value="1"/>
</dbReference>
<organism evidence="2 3">
    <name type="scientific">Thioalkalivibrio denitrificans</name>
    <dbReference type="NCBI Taxonomy" id="108003"/>
    <lineage>
        <taxon>Bacteria</taxon>
        <taxon>Pseudomonadati</taxon>
        <taxon>Pseudomonadota</taxon>
        <taxon>Gammaproteobacteria</taxon>
        <taxon>Chromatiales</taxon>
        <taxon>Ectothiorhodospiraceae</taxon>
        <taxon>Thioalkalivibrio</taxon>
    </lineage>
</organism>
<protein>
    <recommendedName>
        <fullName evidence="1">Thioredoxin domain-containing protein</fullName>
    </recommendedName>
</protein>
<dbReference type="EMBL" id="MVBK01000041">
    <property type="protein sequence ID" value="OOG25052.1"/>
    <property type="molecule type" value="Genomic_DNA"/>
</dbReference>
<name>A0A1V3NJN3_9GAMM</name>
<dbReference type="Proteomes" id="UP000189462">
    <property type="component" value="Unassembled WGS sequence"/>
</dbReference>
<keyword evidence="3" id="KW-1185">Reference proteome</keyword>
<dbReference type="SUPFAM" id="SSF52833">
    <property type="entry name" value="Thioredoxin-like"/>
    <property type="match status" value="1"/>
</dbReference>
<dbReference type="InterPro" id="IPR036249">
    <property type="entry name" value="Thioredoxin-like_sf"/>
</dbReference>